<evidence type="ECO:0000313" key="3">
    <source>
        <dbReference type="Proteomes" id="UP000324222"/>
    </source>
</evidence>
<reference evidence="2 3" key="1">
    <citation type="submission" date="2019-05" db="EMBL/GenBank/DDBJ databases">
        <title>Another draft genome of Portunus trituberculatus and its Hox gene families provides insights of decapod evolution.</title>
        <authorList>
            <person name="Jeong J.-H."/>
            <person name="Song I."/>
            <person name="Kim S."/>
            <person name="Choi T."/>
            <person name="Kim D."/>
            <person name="Ryu S."/>
            <person name="Kim W."/>
        </authorList>
    </citation>
    <scope>NUCLEOTIDE SEQUENCE [LARGE SCALE GENOMIC DNA]</scope>
    <source>
        <tissue evidence="2">Muscle</tissue>
    </source>
</reference>
<accession>A0A5B7JMU1</accession>
<organism evidence="2 3">
    <name type="scientific">Portunus trituberculatus</name>
    <name type="common">Swimming crab</name>
    <name type="synonym">Neptunus trituberculatus</name>
    <dbReference type="NCBI Taxonomy" id="210409"/>
    <lineage>
        <taxon>Eukaryota</taxon>
        <taxon>Metazoa</taxon>
        <taxon>Ecdysozoa</taxon>
        <taxon>Arthropoda</taxon>
        <taxon>Crustacea</taxon>
        <taxon>Multicrustacea</taxon>
        <taxon>Malacostraca</taxon>
        <taxon>Eumalacostraca</taxon>
        <taxon>Eucarida</taxon>
        <taxon>Decapoda</taxon>
        <taxon>Pleocyemata</taxon>
        <taxon>Brachyura</taxon>
        <taxon>Eubrachyura</taxon>
        <taxon>Portunoidea</taxon>
        <taxon>Portunidae</taxon>
        <taxon>Portuninae</taxon>
        <taxon>Portunus</taxon>
    </lineage>
</organism>
<evidence type="ECO:0000256" key="1">
    <source>
        <dbReference type="SAM" id="MobiDB-lite"/>
    </source>
</evidence>
<keyword evidence="3" id="KW-1185">Reference proteome</keyword>
<proteinExistence type="predicted"/>
<dbReference type="Proteomes" id="UP000324222">
    <property type="component" value="Unassembled WGS sequence"/>
</dbReference>
<dbReference type="EMBL" id="VSRR010098451">
    <property type="protein sequence ID" value="MPC94417.1"/>
    <property type="molecule type" value="Genomic_DNA"/>
</dbReference>
<evidence type="ECO:0000313" key="2">
    <source>
        <dbReference type="EMBL" id="MPC94417.1"/>
    </source>
</evidence>
<comment type="caution">
    <text evidence="2">The sequence shown here is derived from an EMBL/GenBank/DDBJ whole genome shotgun (WGS) entry which is preliminary data.</text>
</comment>
<dbReference type="AlphaFoldDB" id="A0A5B7JMU1"/>
<feature type="region of interest" description="Disordered" evidence="1">
    <location>
        <begin position="84"/>
        <end position="122"/>
    </location>
</feature>
<gene>
    <name evidence="2" type="ORF">E2C01_089584</name>
</gene>
<sequence length="122" mass="12846">MAAAARFGGLARNVSRCVATEPRGRWWLAGWRTGAAVLPLLSTLRVGACARGTDKDAATVPARLRCTTTTATIIGRDRKLLVPSTLPGRWLPPPQNSAPPEATLVHPRQTTSPQAPAEVAGS</sequence>
<protein>
    <submittedName>
        <fullName evidence="2">Uncharacterized protein</fullName>
    </submittedName>
</protein>
<name>A0A5B7JMU1_PORTR</name>